<dbReference type="Proteomes" id="UP001417504">
    <property type="component" value="Unassembled WGS sequence"/>
</dbReference>
<name>A0AAP0IZZ3_9MAGN</name>
<keyword evidence="3" id="KW-1185">Reference proteome</keyword>
<gene>
    <name evidence="2" type="ORF">Sjap_013218</name>
</gene>
<feature type="compositionally biased region" description="Basic and acidic residues" evidence="1">
    <location>
        <begin position="74"/>
        <end position="88"/>
    </location>
</feature>
<feature type="region of interest" description="Disordered" evidence="1">
    <location>
        <begin position="59"/>
        <end position="88"/>
    </location>
</feature>
<comment type="caution">
    <text evidence="2">The sequence shown here is derived from an EMBL/GenBank/DDBJ whole genome shotgun (WGS) entry which is preliminary data.</text>
</comment>
<accession>A0AAP0IZZ3</accession>
<proteinExistence type="predicted"/>
<evidence type="ECO:0000256" key="1">
    <source>
        <dbReference type="SAM" id="MobiDB-lite"/>
    </source>
</evidence>
<dbReference type="EMBL" id="JBBNAE010000005">
    <property type="protein sequence ID" value="KAK9123616.1"/>
    <property type="molecule type" value="Genomic_DNA"/>
</dbReference>
<dbReference type="AlphaFoldDB" id="A0AAP0IZZ3"/>
<sequence>MLTLLLVPPSPFTSLLLLVGALVTSRLLSTPLLELSFPPLMSLCSYLLQRYLSHAGATTHQHPFPYRSITGDVDASKDVRGSHNKDGA</sequence>
<organism evidence="2 3">
    <name type="scientific">Stephania japonica</name>
    <dbReference type="NCBI Taxonomy" id="461633"/>
    <lineage>
        <taxon>Eukaryota</taxon>
        <taxon>Viridiplantae</taxon>
        <taxon>Streptophyta</taxon>
        <taxon>Embryophyta</taxon>
        <taxon>Tracheophyta</taxon>
        <taxon>Spermatophyta</taxon>
        <taxon>Magnoliopsida</taxon>
        <taxon>Ranunculales</taxon>
        <taxon>Menispermaceae</taxon>
        <taxon>Menispermoideae</taxon>
        <taxon>Cissampelideae</taxon>
        <taxon>Stephania</taxon>
    </lineage>
</organism>
<evidence type="ECO:0000313" key="2">
    <source>
        <dbReference type="EMBL" id="KAK9123616.1"/>
    </source>
</evidence>
<reference evidence="2 3" key="1">
    <citation type="submission" date="2024-01" db="EMBL/GenBank/DDBJ databases">
        <title>Genome assemblies of Stephania.</title>
        <authorList>
            <person name="Yang L."/>
        </authorList>
    </citation>
    <scope>NUCLEOTIDE SEQUENCE [LARGE SCALE GENOMIC DNA]</scope>
    <source>
        <strain evidence="2">QJT</strain>
        <tissue evidence="2">Leaf</tissue>
    </source>
</reference>
<protein>
    <submittedName>
        <fullName evidence="2">Uncharacterized protein</fullName>
    </submittedName>
</protein>
<evidence type="ECO:0000313" key="3">
    <source>
        <dbReference type="Proteomes" id="UP001417504"/>
    </source>
</evidence>